<evidence type="ECO:0000256" key="5">
    <source>
        <dbReference type="ARBA" id="ARBA00022741"/>
    </source>
</evidence>
<evidence type="ECO:0000256" key="4">
    <source>
        <dbReference type="ARBA" id="ARBA00022475"/>
    </source>
</evidence>
<dbReference type="CDD" id="cd03257">
    <property type="entry name" value="ABC_NikE_OppD_transporters"/>
    <property type="match status" value="1"/>
</dbReference>
<keyword evidence="5" id="KW-0547">Nucleotide-binding</keyword>
<dbReference type="SUPFAM" id="SSF52540">
    <property type="entry name" value="P-loop containing nucleoside triphosphate hydrolases"/>
    <property type="match status" value="1"/>
</dbReference>
<feature type="domain" description="ABC transporter" evidence="8">
    <location>
        <begin position="8"/>
        <end position="256"/>
    </location>
</feature>
<dbReference type="Pfam" id="PF08352">
    <property type="entry name" value="oligo_HPY"/>
    <property type="match status" value="1"/>
</dbReference>
<dbReference type="SMART" id="SM00382">
    <property type="entry name" value="AAA"/>
    <property type="match status" value="1"/>
</dbReference>
<keyword evidence="3" id="KW-0813">Transport</keyword>
<evidence type="ECO:0000256" key="6">
    <source>
        <dbReference type="ARBA" id="ARBA00022840"/>
    </source>
</evidence>
<dbReference type="NCBIfam" id="TIGR01727">
    <property type="entry name" value="oligo_HPY"/>
    <property type="match status" value="1"/>
</dbReference>
<dbReference type="GO" id="GO:0005886">
    <property type="term" value="C:plasma membrane"/>
    <property type="evidence" value="ECO:0007669"/>
    <property type="project" value="UniProtKB-SubCell"/>
</dbReference>
<dbReference type="GO" id="GO:0015833">
    <property type="term" value="P:peptide transport"/>
    <property type="evidence" value="ECO:0007669"/>
    <property type="project" value="InterPro"/>
</dbReference>
<proteinExistence type="inferred from homology"/>
<dbReference type="AlphaFoldDB" id="A0A1T2X4E6"/>
<keyword evidence="4" id="KW-1003">Cell membrane</keyword>
<dbReference type="InterPro" id="IPR003593">
    <property type="entry name" value="AAA+_ATPase"/>
</dbReference>
<dbReference type="RefSeq" id="WP_078501638.1">
    <property type="nucleotide sequence ID" value="NZ_MSZX01000010.1"/>
</dbReference>
<organism evidence="9 10">
    <name type="scientific">Paenibacillus selenitireducens</name>
    <dbReference type="NCBI Taxonomy" id="1324314"/>
    <lineage>
        <taxon>Bacteria</taxon>
        <taxon>Bacillati</taxon>
        <taxon>Bacillota</taxon>
        <taxon>Bacilli</taxon>
        <taxon>Bacillales</taxon>
        <taxon>Paenibacillaceae</taxon>
        <taxon>Paenibacillus</taxon>
    </lineage>
</organism>
<keyword evidence="6 9" id="KW-0067">ATP-binding</keyword>
<accession>A0A1T2X4E6</accession>
<evidence type="ECO:0000256" key="7">
    <source>
        <dbReference type="ARBA" id="ARBA00023136"/>
    </source>
</evidence>
<dbReference type="Gene3D" id="3.40.50.300">
    <property type="entry name" value="P-loop containing nucleotide triphosphate hydrolases"/>
    <property type="match status" value="1"/>
</dbReference>
<dbReference type="GO" id="GO:0016887">
    <property type="term" value="F:ATP hydrolysis activity"/>
    <property type="evidence" value="ECO:0007669"/>
    <property type="project" value="InterPro"/>
</dbReference>
<keyword evidence="10" id="KW-1185">Reference proteome</keyword>
<evidence type="ECO:0000256" key="2">
    <source>
        <dbReference type="ARBA" id="ARBA00005417"/>
    </source>
</evidence>
<dbReference type="PROSITE" id="PS00211">
    <property type="entry name" value="ABC_TRANSPORTER_1"/>
    <property type="match status" value="1"/>
</dbReference>
<reference evidence="9 10" key="1">
    <citation type="submission" date="2017-01" db="EMBL/GenBank/DDBJ databases">
        <title>Genome analysis of Paenibacillus selenitrireducens ES3-24.</title>
        <authorList>
            <person name="Xu D."/>
            <person name="Yao R."/>
            <person name="Zheng S."/>
        </authorList>
    </citation>
    <scope>NUCLEOTIDE SEQUENCE [LARGE SCALE GENOMIC DNA]</scope>
    <source>
        <strain evidence="9 10">ES3-24</strain>
    </source>
</reference>
<dbReference type="PANTHER" id="PTHR43297">
    <property type="entry name" value="OLIGOPEPTIDE TRANSPORT ATP-BINDING PROTEIN APPD"/>
    <property type="match status" value="1"/>
</dbReference>
<dbReference type="GO" id="GO:0005524">
    <property type="term" value="F:ATP binding"/>
    <property type="evidence" value="ECO:0007669"/>
    <property type="project" value="UniProtKB-KW"/>
</dbReference>
<dbReference type="FunFam" id="3.40.50.300:FF:000016">
    <property type="entry name" value="Oligopeptide ABC transporter ATP-binding component"/>
    <property type="match status" value="1"/>
</dbReference>
<dbReference type="InterPro" id="IPR027417">
    <property type="entry name" value="P-loop_NTPase"/>
</dbReference>
<dbReference type="Pfam" id="PF00005">
    <property type="entry name" value="ABC_tran"/>
    <property type="match status" value="1"/>
</dbReference>
<dbReference type="InterPro" id="IPR013563">
    <property type="entry name" value="Oligopep_ABC_C"/>
</dbReference>
<evidence type="ECO:0000256" key="3">
    <source>
        <dbReference type="ARBA" id="ARBA00022448"/>
    </source>
</evidence>
<comment type="similarity">
    <text evidence="2">Belongs to the ABC transporter superfamily.</text>
</comment>
<dbReference type="InterPro" id="IPR003439">
    <property type="entry name" value="ABC_transporter-like_ATP-bd"/>
</dbReference>
<dbReference type="PROSITE" id="PS50893">
    <property type="entry name" value="ABC_TRANSPORTER_2"/>
    <property type="match status" value="1"/>
</dbReference>
<gene>
    <name evidence="9" type="ORF">BVG16_23500</name>
</gene>
<name>A0A1T2X4E6_9BACL</name>
<comment type="subcellular location">
    <subcellularLocation>
        <location evidence="1">Cell membrane</location>
        <topology evidence="1">Peripheral membrane protein</topology>
    </subcellularLocation>
</comment>
<dbReference type="PANTHER" id="PTHR43297:SF2">
    <property type="entry name" value="DIPEPTIDE TRANSPORT ATP-BINDING PROTEIN DPPD"/>
    <property type="match status" value="1"/>
</dbReference>
<dbReference type="OrthoDB" id="9802264at2"/>
<dbReference type="InterPro" id="IPR017871">
    <property type="entry name" value="ABC_transporter-like_CS"/>
</dbReference>
<evidence type="ECO:0000256" key="1">
    <source>
        <dbReference type="ARBA" id="ARBA00004202"/>
    </source>
</evidence>
<keyword evidence="7" id="KW-0472">Membrane</keyword>
<evidence type="ECO:0000259" key="8">
    <source>
        <dbReference type="PROSITE" id="PS50893"/>
    </source>
</evidence>
<evidence type="ECO:0000313" key="10">
    <source>
        <dbReference type="Proteomes" id="UP000190188"/>
    </source>
</evidence>
<sequence>MEPVLSIEKLETEFRTDGGTFKTVDGVTFHVAAGETLGVVGESGCGKSVTSLSVMGLLPKKIGRVREGVIRFHGQNLLEKSEKEMRAIRGNRIAMIFQEPMTSLNPVFKIGDQLAESISLHLKLRRRDAMRHAVEMLRKVGIPNPELVVKEYPHQLSGGMRQRVMIAMAMSCNPEVLIADEPTTALDVTIQAQILDLMRKLQEEEQTAIVLITHDLGVVAEMCHRVVVMYAGQVVEEADVDTLFESPTHPYTQGLLASLPQLVGDQNRLESIPGIVPSPLDMPKGCRFAPRCKYRMDACDQVQPELVDVASGHRCRCLLVDKEVTQ</sequence>
<dbReference type="InterPro" id="IPR050388">
    <property type="entry name" value="ABC_Ni/Peptide_Import"/>
</dbReference>
<evidence type="ECO:0000313" key="9">
    <source>
        <dbReference type="EMBL" id="OPA74722.1"/>
    </source>
</evidence>
<comment type="caution">
    <text evidence="9">The sequence shown here is derived from an EMBL/GenBank/DDBJ whole genome shotgun (WGS) entry which is preliminary data.</text>
</comment>
<dbReference type="EMBL" id="MSZX01000010">
    <property type="protein sequence ID" value="OPA74722.1"/>
    <property type="molecule type" value="Genomic_DNA"/>
</dbReference>
<dbReference type="Proteomes" id="UP000190188">
    <property type="component" value="Unassembled WGS sequence"/>
</dbReference>
<protein>
    <submittedName>
        <fullName evidence="9">Peptide ABC transporter ATP-binding protein</fullName>
    </submittedName>
</protein>
<dbReference type="STRING" id="1324314.BVG16_23500"/>